<dbReference type="GO" id="GO:0007155">
    <property type="term" value="P:cell adhesion"/>
    <property type="evidence" value="ECO:0007669"/>
    <property type="project" value="InterPro"/>
</dbReference>
<sequence>MRQRAVALAVSLLAAALGTTACSSAQASQDSAGAGPSVVATTTILADLASNVAGERASVRSLIPPGADPHSYEPGLRAVRDIANADLALMNGLLLEPAPLVATVEHSTPEGTPVVPVAENLARYGTELVTLVENVALDAVWLGLRVAGTSLSTTDHVTVTLTDARGPGDVAAYITSTFGQPEVLFNSADGLDANDEVALPEGAHTHVSWAFSAPGVYELDVAASNGESATITVAVGVDPATSSPISDPVILDSGHVDITAGGGALELVRDADFGAKESLDPARAVVAVPGTTLQPIPGDPAFRFLGRPGSETYLLPQAVLGRHVHGESDPHVWHDVSAAAAMVQVIRDELVRVDPAGAAEYRSNADAYLAELAEVDAYVRERIAAIPPQNRHLVTTHHGYAYLGRAYGVSIAGFVSPNPAVEPTPRDLIALTRTLENLKVPAVFLEPQLARQSSPLTETARDLGIAVCPIRGDTLDDEAPTYSDFMKQNADSLARCLS</sequence>
<dbReference type="EMBL" id="LT629765">
    <property type="protein sequence ID" value="SDS15409.1"/>
    <property type="molecule type" value="Genomic_DNA"/>
</dbReference>
<keyword evidence="3 5" id="KW-0732">Signal</keyword>
<dbReference type="RefSeq" id="WP_040421793.1">
    <property type="nucleotide sequence ID" value="NZ_LT629765.1"/>
</dbReference>
<dbReference type="AlphaFoldDB" id="A0A1H1PXI3"/>
<dbReference type="NCBIfam" id="TIGR03772">
    <property type="entry name" value="anch_rpt_subst"/>
    <property type="match status" value="1"/>
</dbReference>
<dbReference type="InterPro" id="IPR022434">
    <property type="entry name" value="ABC_LPXTG_lipo_actinobac"/>
</dbReference>
<organism evidence="6 7">
    <name type="scientific">Corynebacterium timonense</name>
    <dbReference type="NCBI Taxonomy" id="441500"/>
    <lineage>
        <taxon>Bacteria</taxon>
        <taxon>Bacillati</taxon>
        <taxon>Actinomycetota</taxon>
        <taxon>Actinomycetes</taxon>
        <taxon>Mycobacteriales</taxon>
        <taxon>Corynebacteriaceae</taxon>
        <taxon>Corynebacterium</taxon>
    </lineage>
</organism>
<dbReference type="GO" id="GO:0030001">
    <property type="term" value="P:metal ion transport"/>
    <property type="evidence" value="ECO:0007669"/>
    <property type="project" value="InterPro"/>
</dbReference>
<evidence type="ECO:0000256" key="4">
    <source>
        <dbReference type="RuleBase" id="RU003512"/>
    </source>
</evidence>
<keyword evidence="2 4" id="KW-0813">Transport</keyword>
<feature type="chain" id="PRO_5009257079" evidence="5">
    <location>
        <begin position="28"/>
        <end position="498"/>
    </location>
</feature>
<dbReference type="PROSITE" id="PS51257">
    <property type="entry name" value="PROKAR_LIPOPROTEIN"/>
    <property type="match status" value="1"/>
</dbReference>
<dbReference type="Proteomes" id="UP000182237">
    <property type="component" value="Chromosome I"/>
</dbReference>
<feature type="signal peptide" evidence="5">
    <location>
        <begin position="1"/>
        <end position="27"/>
    </location>
</feature>
<dbReference type="InterPro" id="IPR006127">
    <property type="entry name" value="ZnuA-like"/>
</dbReference>
<comment type="similarity">
    <text evidence="1 4">Belongs to the bacterial solute-binding protein 9 family.</text>
</comment>
<evidence type="ECO:0000256" key="5">
    <source>
        <dbReference type="SAM" id="SignalP"/>
    </source>
</evidence>
<gene>
    <name evidence="6" type="ORF">SAMN04488539_1119</name>
</gene>
<keyword evidence="7" id="KW-1185">Reference proteome</keyword>
<accession>A0A1H1PXI3</accession>
<dbReference type="NCBIfam" id="NF038134">
    <property type="entry name" value="choice_anch_M"/>
    <property type="match status" value="1"/>
</dbReference>
<name>A0A1H1PXI3_9CORY</name>
<evidence type="ECO:0000256" key="2">
    <source>
        <dbReference type="ARBA" id="ARBA00022448"/>
    </source>
</evidence>
<dbReference type="PRINTS" id="PR00690">
    <property type="entry name" value="ADHESNFAMILY"/>
</dbReference>
<dbReference type="SUPFAM" id="SSF53807">
    <property type="entry name" value="Helical backbone' metal receptor"/>
    <property type="match status" value="1"/>
</dbReference>
<dbReference type="PRINTS" id="PR00691">
    <property type="entry name" value="ADHESINB"/>
</dbReference>
<dbReference type="Gene3D" id="3.40.50.1980">
    <property type="entry name" value="Nitrogenase molybdenum iron protein domain"/>
    <property type="match status" value="2"/>
</dbReference>
<dbReference type="PANTHER" id="PTHR42953:SF3">
    <property type="entry name" value="HIGH-AFFINITY ZINC UPTAKE SYSTEM PROTEIN ZNUA"/>
    <property type="match status" value="1"/>
</dbReference>
<dbReference type="PANTHER" id="PTHR42953">
    <property type="entry name" value="HIGH-AFFINITY ZINC UPTAKE SYSTEM PROTEIN ZNUA-RELATED"/>
    <property type="match status" value="1"/>
</dbReference>
<dbReference type="GO" id="GO:0046872">
    <property type="term" value="F:metal ion binding"/>
    <property type="evidence" value="ECO:0007669"/>
    <property type="project" value="UniProtKB-KW"/>
</dbReference>
<dbReference type="OrthoDB" id="9810636at2"/>
<dbReference type="STRING" id="1203190.GCA_000312345_02203"/>
<dbReference type="InterPro" id="IPR006129">
    <property type="entry name" value="AdhesinB"/>
</dbReference>
<dbReference type="GO" id="GO:0030313">
    <property type="term" value="C:cell envelope"/>
    <property type="evidence" value="ECO:0007669"/>
    <property type="project" value="UniProtKB-SubCell"/>
</dbReference>
<evidence type="ECO:0000313" key="6">
    <source>
        <dbReference type="EMBL" id="SDS15409.1"/>
    </source>
</evidence>
<evidence type="ECO:0000256" key="3">
    <source>
        <dbReference type="ARBA" id="ARBA00022729"/>
    </source>
</evidence>
<evidence type="ECO:0000256" key="1">
    <source>
        <dbReference type="ARBA" id="ARBA00011028"/>
    </source>
</evidence>
<dbReference type="InterPro" id="IPR050492">
    <property type="entry name" value="Bact_metal-bind_prot9"/>
</dbReference>
<proteinExistence type="inferred from homology"/>
<dbReference type="InterPro" id="IPR022435">
    <property type="entry name" value="Surface-anchored_actinobac"/>
</dbReference>
<dbReference type="NCBIfam" id="TIGR03769">
    <property type="entry name" value="P_ac_wall_RPT"/>
    <property type="match status" value="1"/>
</dbReference>
<reference evidence="6 7" key="1">
    <citation type="submission" date="2016-10" db="EMBL/GenBank/DDBJ databases">
        <authorList>
            <person name="de Groot N.N."/>
        </authorList>
    </citation>
    <scope>NUCLEOTIDE SEQUENCE [LARGE SCALE GENOMIC DNA]</scope>
    <source>
        <strain evidence="6 7">DSM 45434</strain>
    </source>
</reference>
<dbReference type="eggNOG" id="COG0803">
    <property type="taxonomic scope" value="Bacteria"/>
</dbReference>
<dbReference type="Pfam" id="PF01297">
    <property type="entry name" value="ZnuA"/>
    <property type="match status" value="2"/>
</dbReference>
<dbReference type="InterPro" id="IPR006128">
    <property type="entry name" value="Lipoprotein_PsaA-like"/>
</dbReference>
<protein>
    <submittedName>
        <fullName evidence="6">Anchored repeat ABC transporter, substrate-binding protein</fullName>
    </submittedName>
</protein>
<evidence type="ECO:0000313" key="7">
    <source>
        <dbReference type="Proteomes" id="UP000182237"/>
    </source>
</evidence>